<keyword evidence="10" id="KW-1185">Reference proteome</keyword>
<dbReference type="PANTHER" id="PTHR30518:SF2">
    <property type="entry name" value="ENDOLYTIC MUREIN TRANSGLYCOSYLASE"/>
    <property type="match status" value="1"/>
</dbReference>
<dbReference type="GO" id="GO:0005886">
    <property type="term" value="C:plasma membrane"/>
    <property type="evidence" value="ECO:0007669"/>
    <property type="project" value="UniProtKB-SubCell"/>
</dbReference>
<dbReference type="InterPro" id="IPR003770">
    <property type="entry name" value="MLTG-like"/>
</dbReference>
<comment type="subcellular location">
    <subcellularLocation>
        <location evidence="7">Cell inner membrane</location>
        <topology evidence="7">Single-pass membrane protein</topology>
    </subcellularLocation>
</comment>
<keyword evidence="6 7" id="KW-0961">Cell wall biogenesis/degradation</keyword>
<dbReference type="Proteomes" id="UP000298049">
    <property type="component" value="Chromosome"/>
</dbReference>
<dbReference type="HAMAP" id="MF_02065">
    <property type="entry name" value="MltG"/>
    <property type="match status" value="1"/>
</dbReference>
<keyword evidence="2 7" id="KW-0812">Transmembrane</keyword>
<dbReference type="EC" id="4.2.2.29" evidence="7"/>
<evidence type="ECO:0000256" key="4">
    <source>
        <dbReference type="ARBA" id="ARBA00023136"/>
    </source>
</evidence>
<feature type="region of interest" description="Disordered" evidence="8">
    <location>
        <begin position="347"/>
        <end position="367"/>
    </location>
</feature>
<keyword evidence="4 7" id="KW-0472">Membrane</keyword>
<comment type="catalytic activity">
    <reaction evidence="7">
        <text>a peptidoglycan chain = a peptidoglycan chain with N-acetyl-1,6-anhydromuramyl-[peptide] at the reducing end + a peptidoglycan chain with N-acetylglucosamine at the non-reducing end.</text>
        <dbReference type="EC" id="4.2.2.29"/>
    </reaction>
</comment>
<evidence type="ECO:0000256" key="2">
    <source>
        <dbReference type="ARBA" id="ARBA00022692"/>
    </source>
</evidence>
<dbReference type="OrthoDB" id="9814591at2"/>
<evidence type="ECO:0000256" key="7">
    <source>
        <dbReference type="HAMAP-Rule" id="MF_02065"/>
    </source>
</evidence>
<protein>
    <recommendedName>
        <fullName evidence="7">Endolytic murein transglycosylase</fullName>
        <ecNumber evidence="7">4.2.2.29</ecNumber>
    </recommendedName>
    <alternativeName>
        <fullName evidence="7">Peptidoglycan lytic transglycosylase</fullName>
    </alternativeName>
    <alternativeName>
        <fullName evidence="7">Peptidoglycan polymerization terminase</fullName>
    </alternativeName>
</protein>
<keyword evidence="7" id="KW-0997">Cell inner membrane</keyword>
<proteinExistence type="inferred from homology"/>
<dbReference type="GO" id="GO:0071555">
    <property type="term" value="P:cell wall organization"/>
    <property type="evidence" value="ECO:0007669"/>
    <property type="project" value="UniProtKB-KW"/>
</dbReference>
<sequence length="367" mass="41092">MRWQRFARSSAKNLGFDAVKKTVFITFLSLLFGVLIGGGVWVAKGLSALEDPAFTGEPMLFTVEQGSSFQQVGQRLEELGLVEDALWLRLHARLKGDSIILRSGTYEILAGMSVLDVIDMIAQGRTKSWPIQFIEGWTFADVRNALDEHENLKRELPGLTDNEVMAALERPELHPEGMFFPDTYRYEAGESDLVVLRRALERLELVLAEEWTQRTDGLPYDNSYDALIMASLVEKETGVPHERPEIAGVFVRRLQKGMRLQTDPTVIYGLGDRYTGNLTRKHLREDGEYNTYRRSGLPPTPIALAGRAAIHAALHPASGEALYFVAKGDGSHVFSRTLAEHQKAVQHFQVQKRRGDYRSSPAPVSAP</sequence>
<dbReference type="KEGG" id="hmi:soil367_06560"/>
<keyword evidence="5 7" id="KW-0456">Lyase</keyword>
<evidence type="ECO:0000256" key="6">
    <source>
        <dbReference type="ARBA" id="ARBA00023316"/>
    </source>
</evidence>
<dbReference type="NCBIfam" id="TIGR00247">
    <property type="entry name" value="endolytic transglycosylase MltG"/>
    <property type="match status" value="1"/>
</dbReference>
<accession>A0A4P7XFX9</accession>
<evidence type="ECO:0000256" key="1">
    <source>
        <dbReference type="ARBA" id="ARBA00022475"/>
    </source>
</evidence>
<name>A0A4P7XFX9_9ALTE</name>
<dbReference type="CDD" id="cd08010">
    <property type="entry name" value="MltG_like"/>
    <property type="match status" value="1"/>
</dbReference>
<keyword evidence="1 7" id="KW-1003">Cell membrane</keyword>
<dbReference type="AlphaFoldDB" id="A0A4P7XFX9"/>
<reference evidence="9 10" key="1">
    <citation type="submission" date="2018-07" db="EMBL/GenBank/DDBJ databases">
        <title>Marsedoiliclastica nanhaica gen. nov. sp. nov., a novel marine hydrocarbonoclastic bacterium isolated from an in-situ enriched hydrocarbon-degrading consortium in deep-sea sediment.</title>
        <authorList>
            <person name="Dong C."/>
            <person name="Ma T."/>
            <person name="Liu R."/>
            <person name="Shao Z."/>
        </authorList>
    </citation>
    <scope>NUCLEOTIDE SEQUENCE [LARGE SCALE GENOMIC DNA]</scope>
    <source>
        <strain evidence="10">soil36-7</strain>
    </source>
</reference>
<dbReference type="PANTHER" id="PTHR30518">
    <property type="entry name" value="ENDOLYTIC MUREIN TRANSGLYCOSYLASE"/>
    <property type="match status" value="1"/>
</dbReference>
<comment type="similarity">
    <text evidence="7">Belongs to the transglycosylase MltG family.</text>
</comment>
<dbReference type="Gene3D" id="3.30.1490.480">
    <property type="entry name" value="Endolytic murein transglycosylase"/>
    <property type="match status" value="1"/>
</dbReference>
<keyword evidence="3 7" id="KW-1133">Transmembrane helix</keyword>
<evidence type="ECO:0000256" key="5">
    <source>
        <dbReference type="ARBA" id="ARBA00023239"/>
    </source>
</evidence>
<evidence type="ECO:0000256" key="3">
    <source>
        <dbReference type="ARBA" id="ARBA00022989"/>
    </source>
</evidence>
<evidence type="ECO:0000313" key="10">
    <source>
        <dbReference type="Proteomes" id="UP000298049"/>
    </source>
</evidence>
<dbReference type="Gene3D" id="3.30.160.60">
    <property type="entry name" value="Classic Zinc Finger"/>
    <property type="match status" value="1"/>
</dbReference>
<gene>
    <name evidence="7 9" type="primary">mltG</name>
    <name evidence="9" type="ORF">soil367_06560</name>
</gene>
<dbReference type="EMBL" id="CP031093">
    <property type="protein sequence ID" value="QCF25605.1"/>
    <property type="molecule type" value="Genomic_DNA"/>
</dbReference>
<dbReference type="GO" id="GO:0008932">
    <property type="term" value="F:lytic endotransglycosylase activity"/>
    <property type="evidence" value="ECO:0007669"/>
    <property type="project" value="UniProtKB-UniRule"/>
</dbReference>
<dbReference type="GO" id="GO:0009252">
    <property type="term" value="P:peptidoglycan biosynthetic process"/>
    <property type="evidence" value="ECO:0007669"/>
    <property type="project" value="UniProtKB-UniRule"/>
</dbReference>
<dbReference type="Pfam" id="PF02618">
    <property type="entry name" value="YceG"/>
    <property type="match status" value="1"/>
</dbReference>
<feature type="transmembrane region" description="Helical" evidence="7">
    <location>
        <begin position="21"/>
        <end position="43"/>
    </location>
</feature>
<feature type="site" description="Important for catalytic activity" evidence="7">
    <location>
        <position position="236"/>
    </location>
</feature>
<evidence type="ECO:0000313" key="9">
    <source>
        <dbReference type="EMBL" id="QCF25605.1"/>
    </source>
</evidence>
<evidence type="ECO:0000256" key="8">
    <source>
        <dbReference type="SAM" id="MobiDB-lite"/>
    </source>
</evidence>
<comment type="function">
    <text evidence="7">Functions as a peptidoglycan terminase that cleaves nascent peptidoglycan strands endolytically to terminate their elongation.</text>
</comment>
<organism evidence="9 10">
    <name type="scientific">Hydrocarboniclastica marina</name>
    <dbReference type="NCBI Taxonomy" id="2259620"/>
    <lineage>
        <taxon>Bacteria</taxon>
        <taxon>Pseudomonadati</taxon>
        <taxon>Pseudomonadota</taxon>
        <taxon>Gammaproteobacteria</taxon>
        <taxon>Alteromonadales</taxon>
        <taxon>Alteromonadaceae</taxon>
        <taxon>Hydrocarboniclastica</taxon>
    </lineage>
</organism>